<dbReference type="PANTHER" id="PTHR10371:SF3">
    <property type="entry name" value="NADH DEHYDROGENASE [UBIQUINONE] FLAVOPROTEIN 2, MITOCHONDRIAL"/>
    <property type="match status" value="1"/>
</dbReference>
<feature type="region of interest" description="Disordered" evidence="7">
    <location>
        <begin position="203"/>
        <end position="225"/>
    </location>
</feature>
<dbReference type="Gene3D" id="1.10.10.1590">
    <property type="entry name" value="NADH-quinone oxidoreductase subunit E"/>
    <property type="match status" value="1"/>
</dbReference>
<accession>A0ABU8M8M4</accession>
<dbReference type="SUPFAM" id="SSF52833">
    <property type="entry name" value="Thioredoxin-like"/>
    <property type="match status" value="1"/>
</dbReference>
<dbReference type="PANTHER" id="PTHR10371">
    <property type="entry name" value="NADH DEHYDROGENASE UBIQUINONE FLAVOPROTEIN 2, MITOCHONDRIAL"/>
    <property type="match status" value="1"/>
</dbReference>
<keyword evidence="4" id="KW-0408">Iron</keyword>
<dbReference type="EMBL" id="JBBEGM010000007">
    <property type="protein sequence ID" value="MEJ2862987.1"/>
    <property type="molecule type" value="Genomic_DNA"/>
</dbReference>
<dbReference type="Pfam" id="PF01257">
    <property type="entry name" value="2Fe-2S_thioredx"/>
    <property type="match status" value="1"/>
</dbReference>
<comment type="similarity">
    <text evidence="1">Belongs to the complex I 24 kDa subunit family.</text>
</comment>
<keyword evidence="2" id="KW-0001">2Fe-2S</keyword>
<dbReference type="InterPro" id="IPR041921">
    <property type="entry name" value="NuoE_N"/>
</dbReference>
<comment type="cofactor">
    <cofactor evidence="6">
        <name>[2Fe-2S] cluster</name>
        <dbReference type="ChEBI" id="CHEBI:190135"/>
    </cofactor>
</comment>
<evidence type="ECO:0000313" key="9">
    <source>
        <dbReference type="Proteomes" id="UP001369736"/>
    </source>
</evidence>
<name>A0ABU8M8M4_9PSEU</name>
<dbReference type="GO" id="GO:0050136">
    <property type="term" value="F:NADH dehydrogenase (quinone) (non-electrogenic) activity"/>
    <property type="evidence" value="ECO:0007669"/>
    <property type="project" value="UniProtKB-EC"/>
</dbReference>
<keyword evidence="3" id="KW-0479">Metal-binding</keyword>
<evidence type="ECO:0000256" key="4">
    <source>
        <dbReference type="ARBA" id="ARBA00023004"/>
    </source>
</evidence>
<evidence type="ECO:0000256" key="7">
    <source>
        <dbReference type="SAM" id="MobiDB-lite"/>
    </source>
</evidence>
<feature type="compositionally biased region" description="Basic and acidic residues" evidence="7">
    <location>
        <begin position="203"/>
        <end position="212"/>
    </location>
</feature>
<dbReference type="EC" id="1.6.5.9" evidence="8"/>
<dbReference type="NCBIfam" id="NF005721">
    <property type="entry name" value="PRK07539.1-1"/>
    <property type="match status" value="1"/>
</dbReference>
<sequence>MFDGVRDRAAAIIARYPEPRSALLPLLHLVQHVEGHVSRSGIAFCAEALEITTAEVSAVATFYTMYKREPVGRHLVSVCTNTLCAALGGDDIYAAVRERLDGIGHEETSADGSMTIEHAECLAACDLAPVLTVDYEFFDKQTVDSALEIIDALRRGEKPAPTRGAPLTDFRSVELLLAGFFDDPAVGGLDAVAGPSAAEESLRGARLAEERGWTAPSVPDEGSSS</sequence>
<evidence type="ECO:0000256" key="6">
    <source>
        <dbReference type="ARBA" id="ARBA00034078"/>
    </source>
</evidence>
<dbReference type="CDD" id="cd03064">
    <property type="entry name" value="TRX_Fd_NuoE"/>
    <property type="match status" value="1"/>
</dbReference>
<gene>
    <name evidence="8" type="primary">nuoE</name>
    <name evidence="8" type="ORF">WCD58_17600</name>
</gene>
<dbReference type="InterPro" id="IPR042128">
    <property type="entry name" value="NuoE_dom"/>
</dbReference>
<reference evidence="8 9" key="1">
    <citation type="submission" date="2024-03" db="EMBL/GenBank/DDBJ databases">
        <title>Actinomycetospora sp. OC33-EN07, a novel actinomycete isolated from wild orchid (Aerides multiflora).</title>
        <authorList>
            <person name="Suriyachadkun C."/>
        </authorList>
    </citation>
    <scope>NUCLEOTIDE SEQUENCE [LARGE SCALE GENOMIC DNA]</scope>
    <source>
        <strain evidence="8 9">OC33-EN07</strain>
    </source>
</reference>
<evidence type="ECO:0000256" key="3">
    <source>
        <dbReference type="ARBA" id="ARBA00022723"/>
    </source>
</evidence>
<keyword evidence="8" id="KW-0560">Oxidoreductase</keyword>
<evidence type="ECO:0000313" key="8">
    <source>
        <dbReference type="EMBL" id="MEJ2862987.1"/>
    </source>
</evidence>
<evidence type="ECO:0000256" key="1">
    <source>
        <dbReference type="ARBA" id="ARBA00010643"/>
    </source>
</evidence>
<keyword evidence="5" id="KW-0411">Iron-sulfur</keyword>
<evidence type="ECO:0000256" key="2">
    <source>
        <dbReference type="ARBA" id="ARBA00022714"/>
    </source>
</evidence>
<proteinExistence type="inferred from homology"/>
<keyword evidence="9" id="KW-1185">Reference proteome</keyword>
<dbReference type="InterPro" id="IPR036249">
    <property type="entry name" value="Thioredoxin-like_sf"/>
</dbReference>
<organism evidence="8 9">
    <name type="scientific">Actinomycetospora flava</name>
    <dbReference type="NCBI Taxonomy" id="3129232"/>
    <lineage>
        <taxon>Bacteria</taxon>
        <taxon>Bacillati</taxon>
        <taxon>Actinomycetota</taxon>
        <taxon>Actinomycetes</taxon>
        <taxon>Pseudonocardiales</taxon>
        <taxon>Pseudonocardiaceae</taxon>
        <taxon>Actinomycetospora</taxon>
    </lineage>
</organism>
<dbReference type="InterPro" id="IPR002023">
    <property type="entry name" value="NuoE-like"/>
</dbReference>
<dbReference type="Proteomes" id="UP001369736">
    <property type="component" value="Unassembled WGS sequence"/>
</dbReference>
<protein>
    <submittedName>
        <fullName evidence="8">NADH-quinone oxidoreductase subunit NuoE</fullName>
        <ecNumber evidence="8">1.6.5.9</ecNumber>
    </submittedName>
</protein>
<dbReference type="PIRSF" id="PIRSF000216">
    <property type="entry name" value="NADH_DH_24kDa"/>
    <property type="match status" value="1"/>
</dbReference>
<dbReference type="Gene3D" id="3.40.30.10">
    <property type="entry name" value="Glutaredoxin"/>
    <property type="match status" value="1"/>
</dbReference>
<comment type="caution">
    <text evidence="8">The sequence shown here is derived from an EMBL/GenBank/DDBJ whole genome shotgun (WGS) entry which is preliminary data.</text>
</comment>
<evidence type="ECO:0000256" key="5">
    <source>
        <dbReference type="ARBA" id="ARBA00023014"/>
    </source>
</evidence>